<keyword evidence="2" id="KW-1185">Reference proteome</keyword>
<organism evidence="1 2">
    <name type="scientific">Paenibacillus borealis</name>
    <dbReference type="NCBI Taxonomy" id="160799"/>
    <lineage>
        <taxon>Bacteria</taxon>
        <taxon>Bacillati</taxon>
        <taxon>Bacillota</taxon>
        <taxon>Bacilli</taxon>
        <taxon>Bacillales</taxon>
        <taxon>Paenibacillaceae</taxon>
        <taxon>Paenibacillus</taxon>
    </lineage>
</organism>
<comment type="caution">
    <text evidence="1">The sequence shown here is derived from an EMBL/GenBank/DDBJ whole genome shotgun (WGS) entry which is preliminary data.</text>
</comment>
<protein>
    <submittedName>
        <fullName evidence="1">DUF1963 domain-containing protein</fullName>
    </submittedName>
</protein>
<name>A0ABX3H184_PAEBO</name>
<evidence type="ECO:0000313" key="1">
    <source>
        <dbReference type="EMBL" id="OMD43240.1"/>
    </source>
</evidence>
<dbReference type="RefSeq" id="WP_076113136.1">
    <property type="nucleotide sequence ID" value="NZ_MPTB01000036.1"/>
</dbReference>
<dbReference type="InterPro" id="IPR035948">
    <property type="entry name" value="YwqG-like_sf"/>
</dbReference>
<accession>A0ABX3H184</accession>
<dbReference type="SUPFAM" id="SSF103032">
    <property type="entry name" value="Hypothetical protein YwqG"/>
    <property type="match status" value="1"/>
</dbReference>
<reference evidence="1 2" key="1">
    <citation type="submission" date="2016-10" db="EMBL/GenBank/DDBJ databases">
        <title>Paenibacillus species isolates.</title>
        <authorList>
            <person name="Beno S.M."/>
        </authorList>
    </citation>
    <scope>NUCLEOTIDE SEQUENCE [LARGE SCALE GENOMIC DNA]</scope>
    <source>
        <strain evidence="1 2">FSL H7-0744</strain>
    </source>
</reference>
<dbReference type="Proteomes" id="UP000187412">
    <property type="component" value="Unassembled WGS sequence"/>
</dbReference>
<dbReference type="EMBL" id="MPTB01000036">
    <property type="protein sequence ID" value="OMD43240.1"/>
    <property type="molecule type" value="Genomic_DNA"/>
</dbReference>
<gene>
    <name evidence="1" type="ORF">BSK56_24390</name>
</gene>
<sequence>MTERIPCQSQNCAATILPATAHKTGGFCMPCYQEQERRKRQAYIEQHRRDVDLYKGIADPVEVLKIMHAKQAYDPLIRYLPYPLNREQVYSALSGEDAERMKVYALELLGAGDEETSVDILLSLLCYNNVRLTDCIPALICHELYYPGILYKDASAEVRDQLLEQVEQDNENRNHLLLALAWIGDGRVVQQFQQWREQPPQWAKELFVSPDQYSLEAGWELTEAGVRRDLFSHTGFAIERAAEPLNADLAANEPARFLGAGPEECPWCGNGFTRLMELRNNHPSVRDLALADEWLKVDTCLSCGSYSVIYMETGAQGEPRWSLYNQAPQPLPDLNLVDDNDEYLAAAPRLHLAAQPRNAYHAVEWTLEPAASQVGGQPTWIQDAEYPVCPCCSENMMFIAQLDWSQLGPYGEGIYYMFICPKDKITATVYQQS</sequence>
<dbReference type="Gene3D" id="2.30.320.10">
    <property type="entry name" value="YwqG-like"/>
    <property type="match status" value="1"/>
</dbReference>
<evidence type="ECO:0000313" key="2">
    <source>
        <dbReference type="Proteomes" id="UP000187412"/>
    </source>
</evidence>
<proteinExistence type="predicted"/>